<evidence type="ECO:0000313" key="1">
    <source>
        <dbReference type="EMBL" id="WAJ31036.1"/>
    </source>
</evidence>
<keyword evidence="2" id="KW-1185">Reference proteome</keyword>
<accession>A0ACD4NVQ0</accession>
<dbReference type="Proteomes" id="UP001163223">
    <property type="component" value="Chromosome"/>
</dbReference>
<protein>
    <submittedName>
        <fullName evidence="1">Uncharacterized protein</fullName>
    </submittedName>
</protein>
<gene>
    <name evidence="1" type="ORF">OXU80_12865</name>
</gene>
<organism evidence="1 2">
    <name type="scientific">Antarcticirhabdus aurantiaca</name>
    <dbReference type="NCBI Taxonomy" id="2606717"/>
    <lineage>
        <taxon>Bacteria</taxon>
        <taxon>Pseudomonadati</taxon>
        <taxon>Pseudomonadota</taxon>
        <taxon>Alphaproteobacteria</taxon>
        <taxon>Hyphomicrobiales</taxon>
        <taxon>Aurantimonadaceae</taxon>
        <taxon>Antarcticirhabdus</taxon>
    </lineage>
</organism>
<sequence>MKGATLRLVAGVGSAVCLLALTATIGAVALIETKAGQAWLRDQTRASIDALLPRNFEPRIGHQRIWFDEDGIAVIMEDVSFVRHGGRPAFLSAERIDADIDIGNILFGRGVVESLTVSGLVVDEVELQQALGSLGTAQGDLSATLDGVDDALLGFAQRLESLGVELLGADGRVDGPTFRSGTFALALTEDDGFYRLAGNGRAFERDWSVEATLRGEDREAGEPILAAAARFGDPHAPLATVEMSAAREAASDAGRLQLGGAVHAGQAEIRLALARGDGDREIAIEALDLRGAEGPGLEAGGTIDMQDPARPVFALRGRPLLAGEPGGLLALRGRGDLAARELTLETLDYAAGEERLAGRGSVGFAKGPNIALSLAGSGLSSATIKGLWPPFAGPEARDWVMKNVAEAGRVETGTIEVHSTEESDVAPDGPIGPLRFAIDGRFAGATTKTLGDLPLATQVAGSLRAVNGRTDVQIDAATIDGFPEVSVLPTTLAFDVRRKPEGGYQTDGNLSLELSGPLADIVRIADMKPVSIVERAGRPLSVTGGHGEVSLGASFHLEKNQPPERVLRGYTAMFVVDDLAVADAVGKHDLTELDGLVTLSPGLIGGDLQGRVDGVPSRLTFSQPFGREPVGKEELNVTLTPEAADIRRFVPMPPDQFAGPVTAEITKRDGAMRAEIDLSRARIGLPWIGWSKGEGVAAKVAFDIREEGEKGTLLDELKLEGQGFGGRGSARIDADGLRALRLERLFLNEGDDASLVVQRARNGYAVQVGGSRLDLRPALARILRPGAGGGEGGASTKTALDLSLTIDEARGFGGSRLRDVVLNLSRAGERIVAARLDAIAENGQPVAAQLTPQGSASGVNIQAGDAGAVLRFLGLYDRMEGGSLAAQLSGSIENGFSGGWRLRNFALVDEPRLASLVGTPVAQDGRSLRDVVGPVSRALFDLAEGNVAYQGGRVRLSDGVIRGEVFGSSFEGVVDTKASVVDIAGSFMPAYSVNRVFGALPLVGGILGNGNEGGLIGITYRLAGSLDEPTLTVNPVSLIAPGIFRRIFAY</sequence>
<reference evidence="1" key="1">
    <citation type="submission" date="2022-11" db="EMBL/GenBank/DDBJ databases">
        <title>beta-Carotene-producing bacterium, Jeongeuplla avenae sp. nov., alleviates the salt stress of Arabidopsis seedlings.</title>
        <authorList>
            <person name="Jiang L."/>
            <person name="Lee J."/>
        </authorList>
    </citation>
    <scope>NUCLEOTIDE SEQUENCE</scope>
    <source>
        <strain evidence="1">DY_R2A_6</strain>
    </source>
</reference>
<dbReference type="EMBL" id="CP113520">
    <property type="protein sequence ID" value="WAJ31036.1"/>
    <property type="molecule type" value="Genomic_DNA"/>
</dbReference>
<proteinExistence type="predicted"/>
<evidence type="ECO:0000313" key="2">
    <source>
        <dbReference type="Proteomes" id="UP001163223"/>
    </source>
</evidence>
<name>A0ACD4NVQ0_9HYPH</name>